<dbReference type="Pfam" id="PF00480">
    <property type="entry name" value="ROK"/>
    <property type="match status" value="1"/>
</dbReference>
<dbReference type="Gene3D" id="3.30.420.40">
    <property type="match status" value="2"/>
</dbReference>
<dbReference type="EMBL" id="POUB01000162">
    <property type="protein sequence ID" value="PZF93245.1"/>
    <property type="molecule type" value="Genomic_DNA"/>
</dbReference>
<dbReference type="Proteomes" id="UP000248749">
    <property type="component" value="Unassembled WGS sequence"/>
</dbReference>
<dbReference type="SUPFAM" id="SSF53067">
    <property type="entry name" value="Actin-like ATPase domain"/>
    <property type="match status" value="1"/>
</dbReference>
<dbReference type="Pfam" id="PF13412">
    <property type="entry name" value="HTH_24"/>
    <property type="match status" value="1"/>
</dbReference>
<dbReference type="InterPro" id="IPR043129">
    <property type="entry name" value="ATPase_NBD"/>
</dbReference>
<keyword evidence="3" id="KW-1185">Reference proteome</keyword>
<dbReference type="SUPFAM" id="SSF46785">
    <property type="entry name" value="Winged helix' DNA-binding domain"/>
    <property type="match status" value="1"/>
</dbReference>
<accession>A0A2W2C0W7</accession>
<proteinExistence type="inferred from homology"/>
<dbReference type="OrthoDB" id="3189808at2"/>
<dbReference type="InterPro" id="IPR036390">
    <property type="entry name" value="WH_DNA-bd_sf"/>
</dbReference>
<name>A0A2W2C0W7_9ACTN</name>
<evidence type="ECO:0000256" key="1">
    <source>
        <dbReference type="ARBA" id="ARBA00006479"/>
    </source>
</evidence>
<evidence type="ECO:0000313" key="2">
    <source>
        <dbReference type="EMBL" id="PZF93245.1"/>
    </source>
</evidence>
<dbReference type="InterPro" id="IPR000600">
    <property type="entry name" value="ROK"/>
</dbReference>
<protein>
    <submittedName>
        <fullName evidence="2">ROK family transcriptional regulator</fullName>
    </submittedName>
</protein>
<dbReference type="InterPro" id="IPR036388">
    <property type="entry name" value="WH-like_DNA-bd_sf"/>
</dbReference>
<gene>
    <name evidence="2" type="ORF">C1I99_20800</name>
</gene>
<reference evidence="2 3" key="1">
    <citation type="submission" date="2018-01" db="EMBL/GenBank/DDBJ databases">
        <title>Draft genome sequence of Salinispora sp. 13K206.</title>
        <authorList>
            <person name="Sahin N."/>
            <person name="Saygin H."/>
            <person name="Ay H."/>
        </authorList>
    </citation>
    <scope>NUCLEOTIDE SEQUENCE [LARGE SCALE GENOMIC DNA]</scope>
    <source>
        <strain evidence="2 3">13K206</strain>
    </source>
</reference>
<dbReference type="PANTHER" id="PTHR18964:SF173">
    <property type="entry name" value="GLUCOKINASE"/>
    <property type="match status" value="1"/>
</dbReference>
<dbReference type="Gene3D" id="1.10.10.10">
    <property type="entry name" value="Winged helix-like DNA-binding domain superfamily/Winged helix DNA-binding domain"/>
    <property type="match status" value="1"/>
</dbReference>
<evidence type="ECO:0000313" key="3">
    <source>
        <dbReference type="Proteomes" id="UP000248749"/>
    </source>
</evidence>
<organism evidence="2 3">
    <name type="scientific">Micromonospora deserti</name>
    <dbReference type="NCBI Taxonomy" id="2070366"/>
    <lineage>
        <taxon>Bacteria</taxon>
        <taxon>Bacillati</taxon>
        <taxon>Actinomycetota</taxon>
        <taxon>Actinomycetes</taxon>
        <taxon>Micromonosporales</taxon>
        <taxon>Micromonosporaceae</taxon>
        <taxon>Micromonospora</taxon>
    </lineage>
</organism>
<sequence>MRVGKLSQQLAGRKFGCYEPRVTIDDAPRDGLRGGPRELLRLVASGAAVSRADLARLSGLSPSTVSQRVEALISEGLLQEAGAGKSRGGRRPRQLAVPTGGALIGAIDLGAHHARLGTLDLTGRVVEVRSRPVRIEDGPEAVLGALLDEVTALAPGADAAVPGQREAVPAGGRALRGIGIGIPGPVQYDTGRVVSPSRMPGWNGFDARDFCARRTQVPVVVDNDANLMALGEHRAAHAELDHAVYVKAGTGIGAGVISGGRLHRGAQGSAGDISHCRVVADPGPLCSCGNTGCLEAVASGAALVAALREQGVPVEDLTGVMRLIDDGDRHATALARRAGRSIGEILAVVVNFFNPQVVAIGGRLAECEPLLASMRATLYERCLPLATQALLIERVVTGPDVGIMGAAQLVIDRVVDPS</sequence>
<dbReference type="PANTHER" id="PTHR18964">
    <property type="entry name" value="ROK (REPRESSOR, ORF, KINASE) FAMILY"/>
    <property type="match status" value="1"/>
</dbReference>
<comment type="caution">
    <text evidence="2">The sequence shown here is derived from an EMBL/GenBank/DDBJ whole genome shotgun (WGS) entry which is preliminary data.</text>
</comment>
<dbReference type="AlphaFoldDB" id="A0A2W2C0W7"/>
<comment type="similarity">
    <text evidence="1">Belongs to the ROK (NagC/XylR) family.</text>
</comment>